<dbReference type="EMBL" id="SLZQ01000007">
    <property type="protein sequence ID" value="TCS36272.1"/>
    <property type="molecule type" value="Genomic_DNA"/>
</dbReference>
<proteinExistence type="predicted"/>
<dbReference type="PANTHER" id="PTHR43394">
    <property type="entry name" value="ATP-DEPENDENT PERMEASE MDL1, MITOCHONDRIAL"/>
    <property type="match status" value="1"/>
</dbReference>
<evidence type="ECO:0000256" key="2">
    <source>
        <dbReference type="ARBA" id="ARBA00022475"/>
    </source>
</evidence>
<dbReference type="InterPro" id="IPR003593">
    <property type="entry name" value="AAA+_ATPase"/>
</dbReference>
<keyword evidence="13" id="KW-1185">Reference proteome</keyword>
<evidence type="ECO:0000313" key="13">
    <source>
        <dbReference type="Proteomes" id="UP000295382"/>
    </source>
</evidence>
<dbReference type="Gene3D" id="3.40.50.300">
    <property type="entry name" value="P-loop containing nucleotide triphosphate hydrolases"/>
    <property type="match status" value="1"/>
</dbReference>
<keyword evidence="7 9" id="KW-1133">Transmembrane helix</keyword>
<evidence type="ECO:0000256" key="3">
    <source>
        <dbReference type="ARBA" id="ARBA00022519"/>
    </source>
</evidence>
<evidence type="ECO:0000256" key="1">
    <source>
        <dbReference type="ARBA" id="ARBA00004651"/>
    </source>
</evidence>
<evidence type="ECO:0000256" key="8">
    <source>
        <dbReference type="ARBA" id="ARBA00023136"/>
    </source>
</evidence>
<organism evidence="12 13">
    <name type="scientific">Paucimonas lemoignei</name>
    <name type="common">Pseudomonas lemoignei</name>
    <dbReference type="NCBI Taxonomy" id="29443"/>
    <lineage>
        <taxon>Bacteria</taxon>
        <taxon>Pseudomonadati</taxon>
        <taxon>Pseudomonadota</taxon>
        <taxon>Betaproteobacteria</taxon>
        <taxon>Burkholderiales</taxon>
        <taxon>Burkholderiaceae</taxon>
        <taxon>Paucimonas</taxon>
    </lineage>
</organism>
<dbReference type="Pfam" id="PF00005">
    <property type="entry name" value="ABC_tran"/>
    <property type="match status" value="1"/>
</dbReference>
<dbReference type="InterPro" id="IPR036640">
    <property type="entry name" value="ABC1_TM_sf"/>
</dbReference>
<dbReference type="InterPro" id="IPR011527">
    <property type="entry name" value="ABC1_TM_dom"/>
</dbReference>
<dbReference type="OrthoDB" id="8554730at2"/>
<dbReference type="InterPro" id="IPR003439">
    <property type="entry name" value="ABC_transporter-like_ATP-bd"/>
</dbReference>
<gene>
    <name evidence="12" type="ORF">EDC30_10789</name>
</gene>
<dbReference type="PANTHER" id="PTHR43394:SF1">
    <property type="entry name" value="ATP-BINDING CASSETTE SUB-FAMILY B MEMBER 10, MITOCHONDRIAL"/>
    <property type="match status" value="1"/>
</dbReference>
<keyword evidence="3" id="KW-0997">Cell inner membrane</keyword>
<dbReference type="Proteomes" id="UP000295382">
    <property type="component" value="Unassembled WGS sequence"/>
</dbReference>
<evidence type="ECO:0000313" key="12">
    <source>
        <dbReference type="EMBL" id="TCS36272.1"/>
    </source>
</evidence>
<evidence type="ECO:0000259" key="10">
    <source>
        <dbReference type="PROSITE" id="PS50893"/>
    </source>
</evidence>
<evidence type="ECO:0000256" key="7">
    <source>
        <dbReference type="ARBA" id="ARBA00022989"/>
    </source>
</evidence>
<sequence>MKELWRRISANPKVANEMYVASFLIAMLGLASSLYSTQVLNRYLSQGIDATLFTLTLGGLIALWFEVALRNARTRLAQWGCAKADRQLGEAAITACTKSQYGAVEQLPAQARREMLNGLSTIHQSFGTANVAALLDAPFALLFLLVLFMLSPALAVVALLVIGGVIVMSLVTQNMGREPTEEQSKLSIQLAGFHHTFASSTELVRAFQADELLKSGWGKTLGELQGARARLGHIQALVQNSSYAGGILMSMLVMGLGAREVFAGHLDVGSLIGANILAGRALSSLTRVMQMVEALGRGNRSLELLGQLARLPMERTEGTTLGHFAGKLSLEDLAFAYPKQPTPLFERLDFTIEAGSVIAVTGANGSGKTSFARMLAGLIEPGRGRILADGMDLRQALPEWWRRQIVYLPQDIQFFDGSLRENLTVLRPSAQDEEIIALCRELALGRYIDASPDGLGTVVRNQGQSIPPGIRRRLALVRALLGQGQLVILDDPSEAIDAEGCRALAAVLNRLVREKKTIIVMTNEPFIISAAQAVIDLNVKPTPRIVRAAAGKEAADSGVESAVAEVQHA</sequence>
<keyword evidence="6 12" id="KW-0067">ATP-binding</keyword>
<evidence type="ECO:0000256" key="6">
    <source>
        <dbReference type="ARBA" id="ARBA00022840"/>
    </source>
</evidence>
<comment type="subcellular location">
    <subcellularLocation>
        <location evidence="1">Cell membrane</location>
        <topology evidence="1">Multi-pass membrane protein</topology>
    </subcellularLocation>
</comment>
<dbReference type="InterPro" id="IPR039421">
    <property type="entry name" value="Type_1_exporter"/>
</dbReference>
<dbReference type="GO" id="GO:0016887">
    <property type="term" value="F:ATP hydrolysis activity"/>
    <property type="evidence" value="ECO:0007669"/>
    <property type="project" value="InterPro"/>
</dbReference>
<dbReference type="GO" id="GO:0005524">
    <property type="term" value="F:ATP binding"/>
    <property type="evidence" value="ECO:0007669"/>
    <property type="project" value="UniProtKB-KW"/>
</dbReference>
<feature type="domain" description="ABC transmembrane type-1" evidence="11">
    <location>
        <begin position="20"/>
        <end position="297"/>
    </location>
</feature>
<dbReference type="GO" id="GO:0005886">
    <property type="term" value="C:plasma membrane"/>
    <property type="evidence" value="ECO:0007669"/>
    <property type="project" value="UniProtKB-SubCell"/>
</dbReference>
<evidence type="ECO:0000256" key="5">
    <source>
        <dbReference type="ARBA" id="ARBA00022741"/>
    </source>
</evidence>
<keyword evidence="4 9" id="KW-0812">Transmembrane</keyword>
<keyword evidence="8 9" id="KW-0472">Membrane</keyword>
<dbReference type="PROSITE" id="PS50893">
    <property type="entry name" value="ABC_TRANSPORTER_2"/>
    <property type="match status" value="1"/>
</dbReference>
<reference evidence="12 13" key="1">
    <citation type="submission" date="2019-03" db="EMBL/GenBank/DDBJ databases">
        <title>Genomic Encyclopedia of Type Strains, Phase IV (KMG-IV): sequencing the most valuable type-strain genomes for metagenomic binning, comparative biology and taxonomic classification.</title>
        <authorList>
            <person name="Goeker M."/>
        </authorList>
    </citation>
    <scope>NUCLEOTIDE SEQUENCE [LARGE SCALE GENOMIC DNA]</scope>
    <source>
        <strain evidence="12 13">DSM 7445</strain>
    </source>
</reference>
<dbReference type="InterPro" id="IPR027417">
    <property type="entry name" value="P-loop_NTPase"/>
</dbReference>
<dbReference type="SUPFAM" id="SSF90123">
    <property type="entry name" value="ABC transporter transmembrane region"/>
    <property type="match status" value="1"/>
</dbReference>
<feature type="domain" description="ABC transporter" evidence="10">
    <location>
        <begin position="328"/>
        <end position="567"/>
    </location>
</feature>
<evidence type="ECO:0000256" key="4">
    <source>
        <dbReference type="ARBA" id="ARBA00022692"/>
    </source>
</evidence>
<dbReference type="AlphaFoldDB" id="A0A4R3HTA4"/>
<keyword evidence="2" id="KW-1003">Cell membrane</keyword>
<dbReference type="RefSeq" id="WP_132259106.1">
    <property type="nucleotide sequence ID" value="NZ_SLZQ01000007.1"/>
</dbReference>
<dbReference type="GO" id="GO:0015421">
    <property type="term" value="F:ABC-type oligopeptide transporter activity"/>
    <property type="evidence" value="ECO:0007669"/>
    <property type="project" value="TreeGrafter"/>
</dbReference>
<evidence type="ECO:0000256" key="9">
    <source>
        <dbReference type="SAM" id="Phobius"/>
    </source>
</evidence>
<dbReference type="SUPFAM" id="SSF52540">
    <property type="entry name" value="P-loop containing nucleoside triphosphate hydrolases"/>
    <property type="match status" value="1"/>
</dbReference>
<protein>
    <submittedName>
        <fullName evidence="12">ATP-binding cassette subfamily C protein LapB</fullName>
    </submittedName>
</protein>
<name>A0A4R3HTA4_PAULE</name>
<dbReference type="PROSITE" id="PS50929">
    <property type="entry name" value="ABC_TM1F"/>
    <property type="match status" value="1"/>
</dbReference>
<accession>A0A4R3HTA4</accession>
<evidence type="ECO:0000259" key="11">
    <source>
        <dbReference type="PROSITE" id="PS50929"/>
    </source>
</evidence>
<keyword evidence="5" id="KW-0547">Nucleotide-binding</keyword>
<dbReference type="Pfam" id="PF00664">
    <property type="entry name" value="ABC_membrane"/>
    <property type="match status" value="1"/>
</dbReference>
<feature type="transmembrane region" description="Helical" evidence="9">
    <location>
        <begin position="139"/>
        <end position="171"/>
    </location>
</feature>
<feature type="transmembrane region" description="Helical" evidence="9">
    <location>
        <begin position="52"/>
        <end position="69"/>
    </location>
</feature>
<dbReference type="Gene3D" id="1.20.1560.10">
    <property type="entry name" value="ABC transporter type 1, transmembrane domain"/>
    <property type="match status" value="1"/>
</dbReference>
<comment type="caution">
    <text evidence="12">The sequence shown here is derived from an EMBL/GenBank/DDBJ whole genome shotgun (WGS) entry which is preliminary data.</text>
</comment>
<dbReference type="SMART" id="SM00382">
    <property type="entry name" value="AAA"/>
    <property type="match status" value="1"/>
</dbReference>